<keyword evidence="5 11" id="KW-0444">Lipid biosynthesis</keyword>
<dbReference type="RefSeq" id="WP_093281296.1">
    <property type="nucleotide sequence ID" value="NZ_FOFS01000001.1"/>
</dbReference>
<dbReference type="InterPro" id="IPR003835">
    <property type="entry name" value="Glyco_trans_19"/>
</dbReference>
<comment type="function">
    <text evidence="1 11">Condensation of UDP-2,3-diacylglucosamine and 2,3-diacylglucosamine-1-phosphate to form lipid A disaccharide, a precursor of lipid A, a phosphorylated glycolipid that anchors the lipopolysaccharide to the outer membrane of the cell.</text>
</comment>
<evidence type="ECO:0000256" key="5">
    <source>
        <dbReference type="ARBA" id="ARBA00022516"/>
    </source>
</evidence>
<dbReference type="OrthoDB" id="9801642at2"/>
<evidence type="ECO:0000256" key="4">
    <source>
        <dbReference type="ARBA" id="ARBA00020902"/>
    </source>
</evidence>
<keyword evidence="6 11" id="KW-0441">Lipid A biosynthesis</keyword>
<comment type="pathway">
    <text evidence="11">Bacterial outer membrane biogenesis; LPS lipid A biosynthesis.</text>
</comment>
<dbReference type="AlphaFoldDB" id="A0A1H9AJ86"/>
<dbReference type="GO" id="GO:0009245">
    <property type="term" value="P:lipid A biosynthetic process"/>
    <property type="evidence" value="ECO:0007669"/>
    <property type="project" value="UniProtKB-UniRule"/>
</dbReference>
<name>A0A1H9AJ86_9GAMM</name>
<evidence type="ECO:0000256" key="2">
    <source>
        <dbReference type="ARBA" id="ARBA00007868"/>
    </source>
</evidence>
<dbReference type="GO" id="GO:0005543">
    <property type="term" value="F:phospholipid binding"/>
    <property type="evidence" value="ECO:0007669"/>
    <property type="project" value="TreeGrafter"/>
</dbReference>
<sequence>MSRPLRIALVAGELSGDLLGGALVRALRERLPQAQCYGVVGPRMREAGCAELASIEMLSVMGIAEVLHALPRILRLRKQLFQEFSRNPPDLLIGIDAPDFNLPLERKLRARGVKTVHVVSPTVWAWRAGRVHGIDRAVERILCLFPFEPAFYEQQGVKDKALYIGHPLAEELDDRTTPAQARAALGLAEQGPVLAILPGSRGSELKYLGLPFAQAATLLAQRIPGLRIITPVAKPSLRAGLQALIAQQAPGLDWTLLDGKSREAMRAADVVMLASGTATLECLLLGRPMVVGYRGAWFTELLLLKLGMLKTRYVSLPNLLSDEPVVPELLQHDCTPEHLAREVQALFGSAARQRQLAQFDAVRARLRCNAAQRAAELLAPLL</sequence>
<dbReference type="EMBL" id="FOFS01000001">
    <property type="protein sequence ID" value="SEP76719.1"/>
    <property type="molecule type" value="Genomic_DNA"/>
</dbReference>
<gene>
    <name evidence="11" type="primary">lpxB</name>
    <name evidence="12" type="ORF">SAMN04488038_101425</name>
</gene>
<evidence type="ECO:0000256" key="10">
    <source>
        <dbReference type="ARBA" id="ARBA00048975"/>
    </source>
</evidence>
<dbReference type="UniPathway" id="UPA00973"/>
<dbReference type="STRING" id="489703.SAMN04488038_101425"/>
<evidence type="ECO:0000256" key="1">
    <source>
        <dbReference type="ARBA" id="ARBA00002056"/>
    </source>
</evidence>
<dbReference type="Pfam" id="PF02684">
    <property type="entry name" value="LpxB"/>
    <property type="match status" value="1"/>
</dbReference>
<accession>A0A1H9AJ86</accession>
<keyword evidence="7 11" id="KW-0328">Glycosyltransferase</keyword>
<dbReference type="NCBIfam" id="TIGR00215">
    <property type="entry name" value="lpxB"/>
    <property type="match status" value="1"/>
</dbReference>
<evidence type="ECO:0000313" key="13">
    <source>
        <dbReference type="Proteomes" id="UP000199233"/>
    </source>
</evidence>
<evidence type="ECO:0000256" key="11">
    <source>
        <dbReference type="HAMAP-Rule" id="MF_00392"/>
    </source>
</evidence>
<dbReference type="PANTHER" id="PTHR30372">
    <property type="entry name" value="LIPID-A-DISACCHARIDE SYNTHASE"/>
    <property type="match status" value="1"/>
</dbReference>
<evidence type="ECO:0000256" key="6">
    <source>
        <dbReference type="ARBA" id="ARBA00022556"/>
    </source>
</evidence>
<reference evidence="12 13" key="1">
    <citation type="submission" date="2016-10" db="EMBL/GenBank/DDBJ databases">
        <authorList>
            <person name="de Groot N.N."/>
        </authorList>
    </citation>
    <scope>NUCLEOTIDE SEQUENCE [LARGE SCALE GENOMIC DNA]</scope>
    <source>
        <strain evidence="12 13">DSM 25927</strain>
    </source>
</reference>
<comment type="similarity">
    <text evidence="2 11">Belongs to the LpxB family.</text>
</comment>
<dbReference type="EC" id="2.4.1.182" evidence="3 11"/>
<keyword evidence="8 11" id="KW-0808">Transferase</keyword>
<organism evidence="12 13">
    <name type="scientific">Solimonas aquatica</name>
    <dbReference type="NCBI Taxonomy" id="489703"/>
    <lineage>
        <taxon>Bacteria</taxon>
        <taxon>Pseudomonadati</taxon>
        <taxon>Pseudomonadota</taxon>
        <taxon>Gammaproteobacteria</taxon>
        <taxon>Nevskiales</taxon>
        <taxon>Nevskiaceae</taxon>
        <taxon>Solimonas</taxon>
    </lineage>
</organism>
<evidence type="ECO:0000256" key="8">
    <source>
        <dbReference type="ARBA" id="ARBA00022679"/>
    </source>
</evidence>
<protein>
    <recommendedName>
        <fullName evidence="4 11">Lipid-A-disaccharide synthase</fullName>
        <ecNumber evidence="3 11">2.4.1.182</ecNumber>
    </recommendedName>
</protein>
<evidence type="ECO:0000313" key="12">
    <source>
        <dbReference type="EMBL" id="SEP76719.1"/>
    </source>
</evidence>
<dbReference type="HAMAP" id="MF_00392">
    <property type="entry name" value="LpxB"/>
    <property type="match status" value="1"/>
</dbReference>
<keyword evidence="9 11" id="KW-0443">Lipid metabolism</keyword>
<dbReference type="GO" id="GO:0016020">
    <property type="term" value="C:membrane"/>
    <property type="evidence" value="ECO:0007669"/>
    <property type="project" value="GOC"/>
</dbReference>
<dbReference type="Proteomes" id="UP000199233">
    <property type="component" value="Unassembled WGS sequence"/>
</dbReference>
<evidence type="ECO:0000256" key="9">
    <source>
        <dbReference type="ARBA" id="ARBA00023098"/>
    </source>
</evidence>
<dbReference type="SUPFAM" id="SSF53756">
    <property type="entry name" value="UDP-Glycosyltransferase/glycogen phosphorylase"/>
    <property type="match status" value="1"/>
</dbReference>
<comment type="catalytic activity">
    <reaction evidence="10 11">
        <text>a lipid X + a UDP-2-N,3-O-bis[(3R)-3-hydroxyacyl]-alpha-D-glucosamine = a lipid A disaccharide + UDP + H(+)</text>
        <dbReference type="Rhea" id="RHEA:67828"/>
        <dbReference type="ChEBI" id="CHEBI:15378"/>
        <dbReference type="ChEBI" id="CHEBI:58223"/>
        <dbReference type="ChEBI" id="CHEBI:137748"/>
        <dbReference type="ChEBI" id="CHEBI:176338"/>
        <dbReference type="ChEBI" id="CHEBI:176343"/>
        <dbReference type="EC" id="2.4.1.182"/>
    </reaction>
</comment>
<evidence type="ECO:0000256" key="3">
    <source>
        <dbReference type="ARBA" id="ARBA00012687"/>
    </source>
</evidence>
<dbReference type="PANTHER" id="PTHR30372:SF4">
    <property type="entry name" value="LIPID-A-DISACCHARIDE SYNTHASE, MITOCHONDRIAL-RELATED"/>
    <property type="match status" value="1"/>
</dbReference>
<proteinExistence type="inferred from homology"/>
<keyword evidence="13" id="KW-1185">Reference proteome</keyword>
<evidence type="ECO:0000256" key="7">
    <source>
        <dbReference type="ARBA" id="ARBA00022676"/>
    </source>
</evidence>
<dbReference type="GO" id="GO:0008915">
    <property type="term" value="F:lipid-A-disaccharide synthase activity"/>
    <property type="evidence" value="ECO:0007669"/>
    <property type="project" value="UniProtKB-UniRule"/>
</dbReference>